<evidence type="ECO:0000313" key="3">
    <source>
        <dbReference type="Proteomes" id="UP000176037"/>
    </source>
</evidence>
<evidence type="ECO:0000313" key="2">
    <source>
        <dbReference type="EMBL" id="OFI34586.1"/>
    </source>
</evidence>
<reference evidence="2 3" key="1">
    <citation type="submission" date="2016-09" db="EMBL/GenBank/DDBJ databases">
        <title>Alteromonas lipolytica, a new species isolated from sea water.</title>
        <authorList>
            <person name="Wu Y.-H."/>
            <person name="Cheng H."/>
            <person name="Xu X.-W."/>
        </authorList>
    </citation>
    <scope>NUCLEOTIDE SEQUENCE [LARGE SCALE GENOMIC DNA]</scope>
    <source>
        <strain evidence="2 3">JW12</strain>
    </source>
</reference>
<protein>
    <recommendedName>
        <fullName evidence="4">Long-chain-fatty-acyl-CoA reductase</fullName>
    </recommendedName>
</protein>
<evidence type="ECO:0008006" key="4">
    <source>
        <dbReference type="Google" id="ProtNLM"/>
    </source>
</evidence>
<dbReference type="RefSeq" id="WP_070175505.1">
    <property type="nucleotide sequence ID" value="NZ_BMJR01000001.1"/>
</dbReference>
<dbReference type="SUPFAM" id="SSF53720">
    <property type="entry name" value="ALDH-like"/>
    <property type="match status" value="1"/>
</dbReference>
<dbReference type="GO" id="GO:0008218">
    <property type="term" value="P:bioluminescence"/>
    <property type="evidence" value="ECO:0007669"/>
    <property type="project" value="InterPro"/>
</dbReference>
<dbReference type="AlphaFoldDB" id="A0A1E8FFS5"/>
<dbReference type="STRING" id="1856405.BFC17_13385"/>
<proteinExistence type="predicted"/>
<evidence type="ECO:0000256" key="1">
    <source>
        <dbReference type="ARBA" id="ARBA00022857"/>
    </source>
</evidence>
<dbReference type="EMBL" id="MJIC01000010">
    <property type="protein sequence ID" value="OFI34586.1"/>
    <property type="molecule type" value="Genomic_DNA"/>
</dbReference>
<sequence length="403" mass="44423">MNQSTGIQYQLSAAKTPQDVSNASLLGVGSDVVIAFLQALSARLLKSPQMKPYPDIIALGFWLRDAQVNQWLNQLRPHNANVLIKPVGCVVHYTPNNVDSMFMYSWICALLAGNNNIVRLGSGQSEAKRLLLTTVEALFAEPAFHAVAERNMLLYFDKTSPLNAELAALADARMLWGGDESVQRIREFAAKPRCRDISFADRYSATVIDPGAESESAQLEKAAALLWQDSKAHHQLACSSPRVIFWLGDDDSLRQFAALLNSQAEQQDSAPERLVGQSRANEHLITAQLLQMQGKADAPLCNKRVCLLPVHTLNDALLAQHNGDGLFYVKSINNLAALQNELPAKVQTLTYWGVEQGALLKLLADPSIQGVDRCVSIGKALTFAPDWDGYRLFTDLTRYVHLD</sequence>
<dbReference type="Pfam" id="PF05893">
    <property type="entry name" value="LuxC"/>
    <property type="match status" value="1"/>
</dbReference>
<dbReference type="Proteomes" id="UP000176037">
    <property type="component" value="Unassembled WGS sequence"/>
</dbReference>
<accession>A0A1E8FFS5</accession>
<organism evidence="2 3">
    <name type="scientific">Alteromonas lipolytica</name>
    <dbReference type="NCBI Taxonomy" id="1856405"/>
    <lineage>
        <taxon>Bacteria</taxon>
        <taxon>Pseudomonadati</taxon>
        <taxon>Pseudomonadota</taxon>
        <taxon>Gammaproteobacteria</taxon>
        <taxon>Alteromonadales</taxon>
        <taxon>Alteromonadaceae</taxon>
        <taxon>Alteromonas/Salinimonas group</taxon>
        <taxon>Alteromonas</taxon>
    </lineage>
</organism>
<dbReference type="InterPro" id="IPR016161">
    <property type="entry name" value="Ald_DH/histidinol_DH"/>
</dbReference>
<comment type="caution">
    <text evidence="2">The sequence shown here is derived from an EMBL/GenBank/DDBJ whole genome shotgun (WGS) entry which is preliminary data.</text>
</comment>
<gene>
    <name evidence="2" type="ORF">BFC17_13385</name>
</gene>
<dbReference type="OrthoDB" id="580775at2"/>
<name>A0A1E8FFS5_9ALTE</name>
<dbReference type="GO" id="GO:0003995">
    <property type="term" value="F:acyl-CoA dehydrogenase activity"/>
    <property type="evidence" value="ECO:0007669"/>
    <property type="project" value="InterPro"/>
</dbReference>
<dbReference type="InterPro" id="IPR008670">
    <property type="entry name" value="CoA_reduct_LuxC"/>
</dbReference>
<keyword evidence="3" id="KW-1185">Reference proteome</keyword>
<keyword evidence="1" id="KW-0521">NADP</keyword>